<accession>A0ABR1JNK1</accession>
<organism evidence="3 4">
    <name type="scientific">Marasmiellus scandens</name>
    <dbReference type="NCBI Taxonomy" id="2682957"/>
    <lineage>
        <taxon>Eukaryota</taxon>
        <taxon>Fungi</taxon>
        <taxon>Dikarya</taxon>
        <taxon>Basidiomycota</taxon>
        <taxon>Agaricomycotina</taxon>
        <taxon>Agaricomycetes</taxon>
        <taxon>Agaricomycetidae</taxon>
        <taxon>Agaricales</taxon>
        <taxon>Marasmiineae</taxon>
        <taxon>Omphalotaceae</taxon>
        <taxon>Marasmiellus</taxon>
    </lineage>
</organism>
<keyword evidence="4" id="KW-1185">Reference proteome</keyword>
<keyword evidence="2" id="KW-0456">Lyase</keyword>
<dbReference type="InterPro" id="IPR008949">
    <property type="entry name" value="Isoprenoid_synthase_dom_sf"/>
</dbReference>
<dbReference type="Gene3D" id="1.10.600.10">
    <property type="entry name" value="Farnesyl Diphosphate Synthase"/>
    <property type="match status" value="1"/>
</dbReference>
<reference evidence="3 4" key="1">
    <citation type="submission" date="2024-01" db="EMBL/GenBank/DDBJ databases">
        <title>A draft genome for the cacao thread blight pathogen Marasmiellus scandens.</title>
        <authorList>
            <person name="Baruah I.K."/>
            <person name="Leung J."/>
            <person name="Bukari Y."/>
            <person name="Amoako-Attah I."/>
            <person name="Meinhardt L.W."/>
            <person name="Bailey B.A."/>
            <person name="Cohen S.P."/>
        </authorList>
    </citation>
    <scope>NUCLEOTIDE SEQUENCE [LARGE SCALE GENOMIC DNA]</scope>
    <source>
        <strain evidence="3 4">GH-19</strain>
    </source>
</reference>
<evidence type="ECO:0000256" key="2">
    <source>
        <dbReference type="ARBA" id="ARBA00023239"/>
    </source>
</evidence>
<sequence>MGKPAQNQTNFSKVQNILRSFLAHFAFNFPRPSPESVTDLYQSAVQEATRRGVPLDCKGGELFFGSSLVASVGMTVTTYAHVENESIRMLITFFTACTIYLDDAGQPGDKDTVERFNERFSSGEQQPDPVLTLLGDVLREMYQHFGRVEANTIMTSALNLCTATMLEFRTEELNIKATEPAYAAFYRTLAGATDAYAFFIFDPKLSIAEYIQAVPDLGIILNHINDIMSFYKEEKIGDDVNYVSLLGQAKNIPKIEALQILVEKCIKSHENIIRILAPSKEASTMYEKFIQGYLAFHVYTERYKLHELGF</sequence>
<evidence type="ECO:0000313" key="4">
    <source>
        <dbReference type="Proteomes" id="UP001498398"/>
    </source>
</evidence>
<proteinExistence type="inferred from homology"/>
<dbReference type="EMBL" id="JBANRG010000008">
    <property type="protein sequence ID" value="KAK7464259.1"/>
    <property type="molecule type" value="Genomic_DNA"/>
</dbReference>
<dbReference type="Pfam" id="PF06330">
    <property type="entry name" value="TRI5"/>
    <property type="match status" value="1"/>
</dbReference>
<protein>
    <recommendedName>
        <fullName evidence="5">Terpenoid synthase</fullName>
    </recommendedName>
</protein>
<comment type="similarity">
    <text evidence="1">Belongs to the trichodiene synthase family.</text>
</comment>
<dbReference type="InterPro" id="IPR024652">
    <property type="entry name" value="Trichodiene_synth"/>
</dbReference>
<gene>
    <name evidence="3" type="ORF">VKT23_006423</name>
</gene>
<evidence type="ECO:0008006" key="5">
    <source>
        <dbReference type="Google" id="ProtNLM"/>
    </source>
</evidence>
<dbReference type="SFLD" id="SFLDS00005">
    <property type="entry name" value="Isoprenoid_Synthase_Type_I"/>
    <property type="match status" value="1"/>
</dbReference>
<dbReference type="Proteomes" id="UP001498398">
    <property type="component" value="Unassembled WGS sequence"/>
</dbReference>
<comment type="caution">
    <text evidence="3">The sequence shown here is derived from an EMBL/GenBank/DDBJ whole genome shotgun (WGS) entry which is preliminary data.</text>
</comment>
<name>A0ABR1JNK1_9AGAR</name>
<evidence type="ECO:0000313" key="3">
    <source>
        <dbReference type="EMBL" id="KAK7464259.1"/>
    </source>
</evidence>
<dbReference type="SFLD" id="SFLDG01021">
    <property type="entry name" value="Trichodiene_Synthase_Like"/>
    <property type="match status" value="1"/>
</dbReference>
<evidence type="ECO:0000256" key="1">
    <source>
        <dbReference type="ARBA" id="ARBA00007946"/>
    </source>
</evidence>
<dbReference type="SUPFAM" id="SSF48576">
    <property type="entry name" value="Terpenoid synthases"/>
    <property type="match status" value="1"/>
</dbReference>